<dbReference type="Pfam" id="PF04909">
    <property type="entry name" value="Amidohydro_2"/>
    <property type="match status" value="1"/>
</dbReference>
<dbReference type="SUPFAM" id="SSF51556">
    <property type="entry name" value="Metallo-dependent hydrolases"/>
    <property type="match status" value="1"/>
</dbReference>
<keyword evidence="2" id="KW-0479">Metal-binding</keyword>
<comment type="similarity">
    <text evidence="1">Belongs to the metallo-dependent hydrolases superfamily. ACMSD family.</text>
</comment>
<evidence type="ECO:0000256" key="2">
    <source>
        <dbReference type="ARBA" id="ARBA00022723"/>
    </source>
</evidence>
<reference evidence="10 11" key="1">
    <citation type="journal article" date="2024" name="Commun. Biol.">
        <title>Comparative genomic analysis of thermophilic fungi reveals convergent evolutionary adaptations and gene losses.</title>
        <authorList>
            <person name="Steindorff A.S."/>
            <person name="Aguilar-Pontes M.V."/>
            <person name="Robinson A.J."/>
            <person name="Andreopoulos B."/>
            <person name="LaButti K."/>
            <person name="Kuo A."/>
            <person name="Mondo S."/>
            <person name="Riley R."/>
            <person name="Otillar R."/>
            <person name="Haridas S."/>
            <person name="Lipzen A."/>
            <person name="Grimwood J."/>
            <person name="Schmutz J."/>
            <person name="Clum A."/>
            <person name="Reid I.D."/>
            <person name="Moisan M.C."/>
            <person name="Butler G."/>
            <person name="Nguyen T.T.M."/>
            <person name="Dewar K."/>
            <person name="Conant G."/>
            <person name="Drula E."/>
            <person name="Henrissat B."/>
            <person name="Hansel C."/>
            <person name="Singer S."/>
            <person name="Hutchinson M.I."/>
            <person name="de Vries R.P."/>
            <person name="Natvig D.O."/>
            <person name="Powell A.J."/>
            <person name="Tsang A."/>
            <person name="Grigoriev I.V."/>
        </authorList>
    </citation>
    <scope>NUCLEOTIDE SEQUENCE [LARGE SCALE GENOMIC DNA]</scope>
    <source>
        <strain evidence="10 11">ATCC 24622</strain>
    </source>
</reference>
<dbReference type="Proteomes" id="UP001586593">
    <property type="component" value="Unassembled WGS sequence"/>
</dbReference>
<evidence type="ECO:0000256" key="4">
    <source>
        <dbReference type="ARBA" id="ARBA00022833"/>
    </source>
</evidence>
<comment type="catalytic activity">
    <reaction evidence="6">
        <text>6-methylsalicylate + H(+) = 3-methylphenol + CO2</text>
        <dbReference type="Rhea" id="RHEA:23112"/>
        <dbReference type="ChEBI" id="CHEBI:15378"/>
        <dbReference type="ChEBI" id="CHEBI:16526"/>
        <dbReference type="ChEBI" id="CHEBI:17231"/>
        <dbReference type="ChEBI" id="CHEBI:36658"/>
        <dbReference type="EC" id="4.1.1.52"/>
    </reaction>
    <physiologicalReaction direction="left-to-right" evidence="6">
        <dbReference type="Rhea" id="RHEA:23113"/>
    </physiologicalReaction>
</comment>
<dbReference type="Gene3D" id="3.20.20.140">
    <property type="entry name" value="Metal-dependent hydrolases"/>
    <property type="match status" value="1"/>
</dbReference>
<name>A0ABR3WUL6_9PEZI</name>
<accession>A0ABR3WUL6</accession>
<comment type="caution">
    <text evidence="10">The sequence shown here is derived from an EMBL/GenBank/DDBJ whole genome shotgun (WGS) entry which is preliminary data.</text>
</comment>
<evidence type="ECO:0000313" key="10">
    <source>
        <dbReference type="EMBL" id="KAL1867363.1"/>
    </source>
</evidence>
<keyword evidence="3 8" id="KW-0210">Decarboxylase</keyword>
<keyword evidence="5 8" id="KW-0456">Lyase</keyword>
<organism evidence="10 11">
    <name type="scientific">Phialemonium thermophilum</name>
    <dbReference type="NCBI Taxonomy" id="223376"/>
    <lineage>
        <taxon>Eukaryota</taxon>
        <taxon>Fungi</taxon>
        <taxon>Dikarya</taxon>
        <taxon>Ascomycota</taxon>
        <taxon>Pezizomycotina</taxon>
        <taxon>Sordariomycetes</taxon>
        <taxon>Sordariomycetidae</taxon>
        <taxon>Cephalothecales</taxon>
        <taxon>Cephalothecaceae</taxon>
        <taxon>Phialemonium</taxon>
    </lineage>
</organism>
<evidence type="ECO:0000256" key="1">
    <source>
        <dbReference type="ARBA" id="ARBA00005871"/>
    </source>
</evidence>
<feature type="domain" description="Amidohydrolase-related" evidence="9">
    <location>
        <begin position="46"/>
        <end position="361"/>
    </location>
</feature>
<keyword evidence="4" id="KW-0862">Zinc</keyword>
<dbReference type="InterPro" id="IPR032465">
    <property type="entry name" value="ACMSD"/>
</dbReference>
<evidence type="ECO:0000256" key="5">
    <source>
        <dbReference type="ARBA" id="ARBA00023239"/>
    </source>
</evidence>
<keyword evidence="11" id="KW-1185">Reference proteome</keyword>
<protein>
    <recommendedName>
        <fullName evidence="7">6-methylsalicylate decarboxylase</fullName>
        <ecNumber evidence="7">4.1.1.52</ecNumber>
    </recommendedName>
</protein>
<dbReference type="PANTHER" id="PTHR21240:SF29">
    <property type="entry name" value="AMIDOHYDROLASE-RELATED DOMAIN-CONTAINING PROTEIN"/>
    <property type="match status" value="1"/>
</dbReference>
<sequence length="372" mass="40179">MFASRYSVVFLVAAVPLLFLSVEPLYNVLRQLAAFFFVAAGTNGRIDTHFHALPPEYLEALISAGGDPSGFPTPEWSLGSAINSMDAIGTSLGILSVSSPGVPVVGTGEAGRKLARSLNEKLAEYATQTEYKGRIGFFGVLPDWQDVNGTLSELDFLYRQQKLCNGIAAYTNYGDRLLGDPLFVPIWERLQVYKSLVFVHPSVLDIKPRFIGPSIPQPIVDYPLATTRAAVDLVMTGTVRASPDVDIILSHAGGALPFVGSRAIKSLALPAVSGISKVSLLQARNDFARFYYDIALSTSAAQLDGLLDFTNPGHILFGSDFPYVPQLGIKAMTVEYAEYVATNPRGKEIQPETLTANSVRLLKKHAQGLVLA</sequence>
<evidence type="ECO:0000259" key="9">
    <source>
        <dbReference type="Pfam" id="PF04909"/>
    </source>
</evidence>
<gene>
    <name evidence="10" type="ORF">VTK73DRAFT_4210</name>
</gene>
<dbReference type="EC" id="4.1.1.52" evidence="7"/>
<evidence type="ECO:0000313" key="11">
    <source>
        <dbReference type="Proteomes" id="UP001586593"/>
    </source>
</evidence>
<evidence type="ECO:0000256" key="3">
    <source>
        <dbReference type="ARBA" id="ARBA00022793"/>
    </source>
</evidence>
<proteinExistence type="inferred from homology"/>
<dbReference type="EMBL" id="JAZHXJ010000241">
    <property type="protein sequence ID" value="KAL1867363.1"/>
    <property type="molecule type" value="Genomic_DNA"/>
</dbReference>
<dbReference type="InterPro" id="IPR032466">
    <property type="entry name" value="Metal_Hydrolase"/>
</dbReference>
<evidence type="ECO:0000256" key="6">
    <source>
        <dbReference type="ARBA" id="ARBA00036832"/>
    </source>
</evidence>
<evidence type="ECO:0000256" key="8">
    <source>
        <dbReference type="RuleBase" id="RU366045"/>
    </source>
</evidence>
<dbReference type="PANTHER" id="PTHR21240">
    <property type="entry name" value="2-AMINO-3-CARBOXYLMUCONATE-6-SEMIALDEHYDE DECARBOXYLASE"/>
    <property type="match status" value="1"/>
</dbReference>
<evidence type="ECO:0000256" key="7">
    <source>
        <dbReference type="ARBA" id="ARBA00038889"/>
    </source>
</evidence>
<dbReference type="InterPro" id="IPR006680">
    <property type="entry name" value="Amidohydro-rel"/>
</dbReference>